<feature type="region of interest" description="Disordered" evidence="2">
    <location>
        <begin position="530"/>
        <end position="596"/>
    </location>
</feature>
<evidence type="ECO:0000313" key="4">
    <source>
        <dbReference type="Proteomes" id="UP000242875"/>
    </source>
</evidence>
<keyword evidence="1" id="KW-0175">Coiled coil</keyword>
<feature type="compositionally biased region" description="Pro residues" evidence="2">
    <location>
        <begin position="437"/>
        <end position="446"/>
    </location>
</feature>
<dbReference type="EMBL" id="MVBO01000030">
    <property type="protein sequence ID" value="OZJ04796.1"/>
    <property type="molecule type" value="Genomic_DNA"/>
</dbReference>
<dbReference type="PANTHER" id="PTHR45615:SF80">
    <property type="entry name" value="GRIP DOMAIN-CONTAINING PROTEIN"/>
    <property type="match status" value="1"/>
</dbReference>
<organism evidence="3 4">
    <name type="scientific">Bifiguratus adelaidae</name>
    <dbReference type="NCBI Taxonomy" id="1938954"/>
    <lineage>
        <taxon>Eukaryota</taxon>
        <taxon>Fungi</taxon>
        <taxon>Fungi incertae sedis</taxon>
        <taxon>Mucoromycota</taxon>
        <taxon>Mucoromycotina</taxon>
        <taxon>Endogonomycetes</taxon>
        <taxon>Endogonales</taxon>
        <taxon>Endogonales incertae sedis</taxon>
        <taxon>Bifiguratus</taxon>
    </lineage>
</organism>
<sequence length="1111" mass="125398">MTTKQKLTIDLDPGESLHADPLTTLPEHRGYSMLFQQYDGDSDPEETEKLVSAPLSQEQEDVTPQDARMHPLNCNCLTCQLEEIKSEKAHLSNELSAYKDQFVLLTKEYESARSRLDTCLAAKAQFASAELETDAQVMESMSSDDHAAISSDPNNHEQQSPPHSLTHLQLEYTNLASAYDHTSQQVQDYQRLFKALEQQYGLLEKDSHVAIAKHVEDNELLRLDTRKLTRIVQLQETVIQMAESKILELESTCSSNAALLVQQEHKLKENESLLEQARLNLNEMRRAVSAQMKEKREMTLLSTSLDRMMRSYEDKARELEVIAAEVHLAKEMADLEVGKASSVEQHMRFSHVEQEREDALHQAQTAKARCAELEKQGLEASPNGDLVAENAHLQQRIKELEDELGRVKTQNEITKLKAANELLEKEIQHTSPKPLHALPPLPPTPAPGDSGYVNSPPSTPRLSTSSSASSTLHHRLMKPMDSANIKMMSDLHRQSTLYEDVLQEGRQSMSSYSSTSNGHIIYPRTSSMRSMASIIPPPTPPPSNPLPPPPSATPSSAGDPPKSPLPARPQSPLRRTPSLASSGNGTPSLNGKYHQTTNTQEQFEKTIRALQRKVLQAESESRAHQDQLARLEGQLARSENHLKESRNNLETVNLEKRALLNEVNTLRLEVSRLRSEMDGSLHQLEQDRMAFQDSIEEERRVKEKAEKARILMESRMEEMMNRKTNSKFVSLAALCCCSYYCFTYARPRLYKHVQLSAKCHLHELEYFARHDPSLAKVIRQYTRRITLRAREAETRWLLNDSRYLLQLAARGNLRQVVLFGFDNLDVRDVLGLATLLQGITYLELSYCNLQTTLNPGNRQVSIQHILQPDALGVQSSIGVTSTPPLTDSAPTFHSVTHLTTQWTNFSALAVKQLLSSLPNLRHCHLQANHNRILMANDAAIEHLTSHCSHISTLHVSLQEVREVTLQKAIQKYGKQLVELSVRCESRALLRTIAECATNLQALKLRATTAISHDADDILRILVRCQDLQHILFQSFPYFTAFPNEVRSHSLEPLMNVELAKPPGVTVYHRLKGENESWKSHMALGEGQLRLLRTELKGSRQDLLQEVPQVSF</sequence>
<feature type="region of interest" description="Disordered" evidence="2">
    <location>
        <begin position="140"/>
        <end position="163"/>
    </location>
</feature>
<feature type="coiled-coil region" evidence="1">
    <location>
        <begin position="74"/>
        <end position="101"/>
    </location>
</feature>
<dbReference type="AlphaFoldDB" id="A0A261Y2G8"/>
<dbReference type="Proteomes" id="UP000242875">
    <property type="component" value="Unassembled WGS sequence"/>
</dbReference>
<protein>
    <submittedName>
        <fullName evidence="3">Uncharacterized protein</fullName>
    </submittedName>
</protein>
<keyword evidence="4" id="KW-1185">Reference proteome</keyword>
<feature type="compositionally biased region" description="Pro residues" evidence="2">
    <location>
        <begin position="535"/>
        <end position="552"/>
    </location>
</feature>
<dbReference type="SUPFAM" id="SSF52047">
    <property type="entry name" value="RNI-like"/>
    <property type="match status" value="1"/>
</dbReference>
<evidence type="ECO:0000256" key="1">
    <source>
        <dbReference type="SAM" id="Coils"/>
    </source>
</evidence>
<dbReference type="Gene3D" id="3.80.10.10">
    <property type="entry name" value="Ribonuclease Inhibitor"/>
    <property type="match status" value="1"/>
</dbReference>
<feature type="compositionally biased region" description="Polar residues" evidence="2">
    <location>
        <begin position="151"/>
        <end position="163"/>
    </location>
</feature>
<comment type="caution">
    <text evidence="3">The sequence shown here is derived from an EMBL/GenBank/DDBJ whole genome shotgun (WGS) entry which is preliminary data.</text>
</comment>
<evidence type="ECO:0000256" key="2">
    <source>
        <dbReference type="SAM" id="MobiDB-lite"/>
    </source>
</evidence>
<feature type="compositionally biased region" description="Polar residues" evidence="2">
    <location>
        <begin position="578"/>
        <end position="596"/>
    </location>
</feature>
<feature type="coiled-coil region" evidence="1">
    <location>
        <begin position="356"/>
        <end position="426"/>
    </location>
</feature>
<reference evidence="3 4" key="1">
    <citation type="journal article" date="2017" name="Mycologia">
        <title>Bifiguratus adelaidae, gen. et sp. nov., a new member of Mucoromycotina in endophytic and soil-dwelling habitats.</title>
        <authorList>
            <person name="Torres-Cruz T.J."/>
            <person name="Billingsley Tobias T.L."/>
            <person name="Almatruk M."/>
            <person name="Hesse C."/>
            <person name="Kuske C.R."/>
            <person name="Desiro A."/>
            <person name="Benucci G.M."/>
            <person name="Bonito G."/>
            <person name="Stajich J.E."/>
            <person name="Dunlap C."/>
            <person name="Arnold A.E."/>
            <person name="Porras-Alfaro A."/>
        </authorList>
    </citation>
    <scope>NUCLEOTIDE SEQUENCE [LARGE SCALE GENOMIC DNA]</scope>
    <source>
        <strain evidence="3 4">AZ0501</strain>
    </source>
</reference>
<proteinExistence type="predicted"/>
<feature type="coiled-coil region" evidence="1">
    <location>
        <begin position="260"/>
        <end position="294"/>
    </location>
</feature>
<feature type="compositionally biased region" description="Low complexity" evidence="2">
    <location>
        <begin position="460"/>
        <end position="471"/>
    </location>
</feature>
<dbReference type="InterPro" id="IPR032675">
    <property type="entry name" value="LRR_dom_sf"/>
</dbReference>
<evidence type="ECO:0000313" key="3">
    <source>
        <dbReference type="EMBL" id="OZJ04796.1"/>
    </source>
</evidence>
<gene>
    <name evidence="3" type="ORF">BZG36_01877</name>
</gene>
<dbReference type="PANTHER" id="PTHR45615">
    <property type="entry name" value="MYOSIN HEAVY CHAIN, NON-MUSCLE"/>
    <property type="match status" value="1"/>
</dbReference>
<feature type="coiled-coil region" evidence="1">
    <location>
        <begin position="179"/>
        <end position="206"/>
    </location>
</feature>
<accession>A0A261Y2G8</accession>
<name>A0A261Y2G8_9FUNG</name>
<dbReference type="OrthoDB" id="2264027at2759"/>
<feature type="region of interest" description="Disordered" evidence="2">
    <location>
        <begin position="431"/>
        <end position="472"/>
    </location>
</feature>